<feature type="compositionally biased region" description="Basic residues" evidence="1">
    <location>
        <begin position="63"/>
        <end position="72"/>
    </location>
</feature>
<feature type="compositionally biased region" description="Basic and acidic residues" evidence="1">
    <location>
        <begin position="49"/>
        <end position="62"/>
    </location>
</feature>
<gene>
    <name evidence="3" type="ORF">C8F04DRAFT_1090727</name>
</gene>
<feature type="domain" description="F-box" evidence="2">
    <location>
        <begin position="91"/>
        <end position="140"/>
    </location>
</feature>
<dbReference type="AlphaFoldDB" id="A0AAD6XAB3"/>
<dbReference type="SUPFAM" id="SSF81383">
    <property type="entry name" value="F-box domain"/>
    <property type="match status" value="1"/>
</dbReference>
<evidence type="ECO:0000313" key="4">
    <source>
        <dbReference type="Proteomes" id="UP001218188"/>
    </source>
</evidence>
<dbReference type="Pfam" id="PF00646">
    <property type="entry name" value="F-box"/>
    <property type="match status" value="1"/>
</dbReference>
<dbReference type="EMBL" id="JARJCM010000034">
    <property type="protein sequence ID" value="KAJ7037944.1"/>
    <property type="molecule type" value="Genomic_DNA"/>
</dbReference>
<evidence type="ECO:0000256" key="1">
    <source>
        <dbReference type="SAM" id="MobiDB-lite"/>
    </source>
</evidence>
<sequence>MSGTRRQSSRLAQPAKAKEPSSSSYGKADQRKTQDEDNVLEDSGGEDDILLHVDSDASEFAKRPSKRQKSTKAAKSVVKPSRKRKSTEDETCYLTAIPLDVLHEIFNRLEPKDIIQLSRTNHLFRSHLLSKESSGVWRAAREEKDGPDPHADMSEQQWAHLLYGHARCQSCGARNVQRVDFGLRRRACTKCLKANLVVTSSFKKRFPHLDIKILDFLPYTNIGGFAHGYPSKSHFYWKADIEEMAETVAAYEHDIKRRVVGARKKFEEFSAERIALVEAVVKHAAVCMDWAKELTARRRDETSAKCRERVNLIKQKLLALGYAEEDMDLIQYTSGVSQSTPLTDRVWNKLLVELEPILRACKTERLDAARKRCIHRRTLLVEQIYNEYKKTLVPEQWRFLPGLHEVCQFPAFRAVLDAPSDVEVELAHFEEAASALPTFTPAWTAARKDEILRLIPGLRDESTSQVPSPQLLDLATTIFQCTQPLCHTQSHNKAAVGWEGAVGHRCMAYGKWAFGHYLHASIETVVAFSERGSTAAASLVTLAGLDEKWTTADEMDMLDLRFVCLACHPQSINNKDTYAVYSWREAVYHFAITTWMHDDPVWHQLNSDETEQMKNDEGPDPTLSWSCNHCSHYLNSYNTFDNVIDHVKTDHGIANPSAPSDLFRGDVSLSDPLIGFTPTLQYHCLKCSNPASKAFDLEVLKAHLQSKHQIANPIVGTDWKE</sequence>
<evidence type="ECO:0000259" key="2">
    <source>
        <dbReference type="PROSITE" id="PS50181"/>
    </source>
</evidence>
<feature type="region of interest" description="Disordered" evidence="1">
    <location>
        <begin position="1"/>
        <end position="85"/>
    </location>
</feature>
<reference evidence="3" key="1">
    <citation type="submission" date="2023-03" db="EMBL/GenBank/DDBJ databases">
        <title>Massive genome expansion in bonnet fungi (Mycena s.s.) driven by repeated elements and novel gene families across ecological guilds.</title>
        <authorList>
            <consortium name="Lawrence Berkeley National Laboratory"/>
            <person name="Harder C.B."/>
            <person name="Miyauchi S."/>
            <person name="Viragh M."/>
            <person name="Kuo A."/>
            <person name="Thoen E."/>
            <person name="Andreopoulos B."/>
            <person name="Lu D."/>
            <person name="Skrede I."/>
            <person name="Drula E."/>
            <person name="Henrissat B."/>
            <person name="Morin E."/>
            <person name="Kohler A."/>
            <person name="Barry K."/>
            <person name="LaButti K."/>
            <person name="Morin E."/>
            <person name="Salamov A."/>
            <person name="Lipzen A."/>
            <person name="Mereny Z."/>
            <person name="Hegedus B."/>
            <person name="Baldrian P."/>
            <person name="Stursova M."/>
            <person name="Weitz H."/>
            <person name="Taylor A."/>
            <person name="Grigoriev I.V."/>
            <person name="Nagy L.G."/>
            <person name="Martin F."/>
            <person name="Kauserud H."/>
        </authorList>
    </citation>
    <scope>NUCLEOTIDE SEQUENCE</scope>
    <source>
        <strain evidence="3">CBHHK200</strain>
    </source>
</reference>
<accession>A0AAD6XAB3</accession>
<comment type="caution">
    <text evidence="3">The sequence shown here is derived from an EMBL/GenBank/DDBJ whole genome shotgun (WGS) entry which is preliminary data.</text>
</comment>
<dbReference type="PROSITE" id="PS50181">
    <property type="entry name" value="FBOX"/>
    <property type="match status" value="1"/>
</dbReference>
<dbReference type="CDD" id="cd09917">
    <property type="entry name" value="F-box_SF"/>
    <property type="match status" value="1"/>
</dbReference>
<protein>
    <recommendedName>
        <fullName evidence="2">F-box domain-containing protein</fullName>
    </recommendedName>
</protein>
<feature type="compositionally biased region" description="Polar residues" evidence="1">
    <location>
        <begin position="1"/>
        <end position="11"/>
    </location>
</feature>
<dbReference type="Proteomes" id="UP001218188">
    <property type="component" value="Unassembled WGS sequence"/>
</dbReference>
<organism evidence="3 4">
    <name type="scientific">Mycena alexandri</name>
    <dbReference type="NCBI Taxonomy" id="1745969"/>
    <lineage>
        <taxon>Eukaryota</taxon>
        <taxon>Fungi</taxon>
        <taxon>Dikarya</taxon>
        <taxon>Basidiomycota</taxon>
        <taxon>Agaricomycotina</taxon>
        <taxon>Agaricomycetes</taxon>
        <taxon>Agaricomycetidae</taxon>
        <taxon>Agaricales</taxon>
        <taxon>Marasmiineae</taxon>
        <taxon>Mycenaceae</taxon>
        <taxon>Mycena</taxon>
    </lineage>
</organism>
<proteinExistence type="predicted"/>
<dbReference type="InterPro" id="IPR036047">
    <property type="entry name" value="F-box-like_dom_sf"/>
</dbReference>
<evidence type="ECO:0000313" key="3">
    <source>
        <dbReference type="EMBL" id="KAJ7037944.1"/>
    </source>
</evidence>
<dbReference type="SMART" id="SM00256">
    <property type="entry name" value="FBOX"/>
    <property type="match status" value="1"/>
</dbReference>
<dbReference type="InterPro" id="IPR001810">
    <property type="entry name" value="F-box_dom"/>
</dbReference>
<name>A0AAD6XAB3_9AGAR</name>
<feature type="compositionally biased region" description="Acidic residues" evidence="1">
    <location>
        <begin position="36"/>
        <end position="48"/>
    </location>
</feature>
<keyword evidence="4" id="KW-1185">Reference proteome</keyword>